<accession>A0ABY9CKH3</accession>
<name>A0ABY9CKH3_VITVI</name>
<dbReference type="Proteomes" id="UP001227230">
    <property type="component" value="Chromosome 9"/>
</dbReference>
<proteinExistence type="predicted"/>
<evidence type="ECO:0000313" key="1">
    <source>
        <dbReference type="EMBL" id="WJZ95049.1"/>
    </source>
</evidence>
<organism evidence="1 2">
    <name type="scientific">Vitis vinifera</name>
    <name type="common">Grape</name>
    <dbReference type="NCBI Taxonomy" id="29760"/>
    <lineage>
        <taxon>Eukaryota</taxon>
        <taxon>Viridiplantae</taxon>
        <taxon>Streptophyta</taxon>
        <taxon>Embryophyta</taxon>
        <taxon>Tracheophyta</taxon>
        <taxon>Spermatophyta</taxon>
        <taxon>Magnoliopsida</taxon>
        <taxon>eudicotyledons</taxon>
        <taxon>Gunneridae</taxon>
        <taxon>Pentapetalae</taxon>
        <taxon>rosids</taxon>
        <taxon>Vitales</taxon>
        <taxon>Vitaceae</taxon>
        <taxon>Viteae</taxon>
        <taxon>Vitis</taxon>
    </lineage>
</organism>
<reference evidence="1 2" key="1">
    <citation type="journal article" date="2023" name="Hortic Res">
        <title>The complete reference genome for grapevine (Vitis vinifera L.) genetics and breeding.</title>
        <authorList>
            <person name="Shi X."/>
            <person name="Cao S."/>
            <person name="Wang X."/>
            <person name="Huang S."/>
            <person name="Wang Y."/>
            <person name="Liu Z."/>
            <person name="Liu W."/>
            <person name="Leng X."/>
            <person name="Peng Y."/>
            <person name="Wang N."/>
            <person name="Wang Y."/>
            <person name="Ma Z."/>
            <person name="Xu X."/>
            <person name="Zhang F."/>
            <person name="Xue H."/>
            <person name="Zhong H."/>
            <person name="Wang Y."/>
            <person name="Zhang K."/>
            <person name="Velt A."/>
            <person name="Avia K."/>
            <person name="Holtgrawe D."/>
            <person name="Grimplet J."/>
            <person name="Matus J.T."/>
            <person name="Ware D."/>
            <person name="Wu X."/>
            <person name="Wang H."/>
            <person name="Liu C."/>
            <person name="Fang Y."/>
            <person name="Rustenholz C."/>
            <person name="Cheng Z."/>
            <person name="Xiao H."/>
            <person name="Zhou Y."/>
        </authorList>
    </citation>
    <scope>NUCLEOTIDE SEQUENCE [LARGE SCALE GENOMIC DNA]</scope>
    <source>
        <strain evidence="2">cv. Pinot noir / PN40024</strain>
        <tissue evidence="1">Leaf</tissue>
    </source>
</reference>
<sequence length="112" mass="12326">MDKDMVVAKEVEGKENAVDEQFVGGEEIGLWEKRVSDHPELELRGVGIAASSASAASAGREGLGFKFESWALHGERSGVEAEKEEVGVAKFLTFLRRELRLREFSATDPTMQ</sequence>
<protein>
    <submittedName>
        <fullName evidence="1">Uncharacterized protein</fullName>
    </submittedName>
</protein>
<keyword evidence="2" id="KW-1185">Reference proteome</keyword>
<dbReference type="EMBL" id="CP126656">
    <property type="protein sequence ID" value="WJZ95049.1"/>
    <property type="molecule type" value="Genomic_DNA"/>
</dbReference>
<gene>
    <name evidence="1" type="ORF">VitviT2T_013845</name>
</gene>
<evidence type="ECO:0000313" key="2">
    <source>
        <dbReference type="Proteomes" id="UP001227230"/>
    </source>
</evidence>